<keyword evidence="15" id="KW-1133">Transmembrane helix</keyword>
<dbReference type="GO" id="GO:0030425">
    <property type="term" value="C:dendrite"/>
    <property type="evidence" value="ECO:0007669"/>
    <property type="project" value="TreeGrafter"/>
</dbReference>
<dbReference type="InterPro" id="IPR042569">
    <property type="entry name" value="RAC_head_sf"/>
</dbReference>
<feature type="region of interest" description="Disordered" evidence="30">
    <location>
        <begin position="972"/>
        <end position="999"/>
    </location>
</feature>
<keyword evidence="12" id="KW-0418">Kinase</keyword>
<dbReference type="FunFam" id="3.30.200.20:FF:000001">
    <property type="entry name" value="Ephrin type-A receptor 5"/>
    <property type="match status" value="1"/>
</dbReference>
<dbReference type="PROSITE" id="PS00791">
    <property type="entry name" value="RECEPTOR_TYR_KIN_V_2"/>
    <property type="match status" value="1"/>
</dbReference>
<dbReference type="Pfam" id="PF25599">
    <property type="entry name" value="Ephrin_CRD"/>
    <property type="match status" value="1"/>
</dbReference>
<dbReference type="Pfam" id="PF07699">
    <property type="entry name" value="Ephrin_rec_like"/>
    <property type="match status" value="1"/>
</dbReference>
<evidence type="ECO:0000313" key="37">
    <source>
        <dbReference type="Proteomes" id="UP000664991"/>
    </source>
</evidence>
<dbReference type="EMBL" id="JAEMGP010000001">
    <property type="protein sequence ID" value="KAG5215711.1"/>
    <property type="molecule type" value="Genomic_DNA"/>
</dbReference>
<dbReference type="Gene3D" id="2.60.40.10">
    <property type="entry name" value="Immunoglobulins"/>
    <property type="match status" value="2"/>
</dbReference>
<evidence type="ECO:0000256" key="7">
    <source>
        <dbReference type="ARBA" id="ARBA00022679"/>
    </source>
</evidence>
<keyword evidence="19" id="KW-0010">Activator</keyword>
<dbReference type="Gene3D" id="2.10.50.10">
    <property type="entry name" value="Tumor Necrosis Factor Receptor, subunit A, domain 2"/>
    <property type="match status" value="1"/>
</dbReference>
<dbReference type="SMART" id="SM00219">
    <property type="entry name" value="TyrKc"/>
    <property type="match status" value="1"/>
</dbReference>
<dbReference type="InterPro" id="IPR017441">
    <property type="entry name" value="Protein_kinase_ATP_BS"/>
</dbReference>
<dbReference type="Gene3D" id="2.60.40.1770">
    <property type="entry name" value="ephrin a2 ectodomain"/>
    <property type="match status" value="1"/>
</dbReference>
<dbReference type="PROSITE" id="PS50853">
    <property type="entry name" value="FN3"/>
    <property type="match status" value="2"/>
</dbReference>
<proteinExistence type="predicted"/>
<dbReference type="InterPro" id="IPR001005">
    <property type="entry name" value="SANT/Myb"/>
</dbReference>
<feature type="compositionally biased region" description="Low complexity" evidence="30">
    <location>
        <begin position="8"/>
        <end position="27"/>
    </location>
</feature>
<dbReference type="FunFam" id="2.10.50.10:FF:000001">
    <property type="entry name" value="Ephrin type-A receptor 5"/>
    <property type="match status" value="1"/>
</dbReference>
<feature type="region of interest" description="Disordered" evidence="30">
    <location>
        <begin position="1"/>
        <end position="69"/>
    </location>
</feature>
<dbReference type="SMART" id="SM00060">
    <property type="entry name" value="FN3"/>
    <property type="match status" value="2"/>
</dbReference>
<evidence type="ECO:0000256" key="13">
    <source>
        <dbReference type="ARBA" id="ARBA00022840"/>
    </source>
</evidence>
<dbReference type="Pfam" id="PF14575">
    <property type="entry name" value="EphA2_TM"/>
    <property type="match status" value="1"/>
</dbReference>
<evidence type="ECO:0000256" key="24">
    <source>
        <dbReference type="ARBA" id="ARBA00023242"/>
    </source>
</evidence>
<dbReference type="FunFam" id="1.10.8.840:FF:000001">
    <property type="entry name" value="dnaJ homolog subfamily C member 2 isoform X1"/>
    <property type="match status" value="1"/>
</dbReference>
<dbReference type="FunFam" id="2.60.40.10:FF:001483">
    <property type="entry name" value="Ephrin type-A receptor 6"/>
    <property type="match status" value="1"/>
</dbReference>
<accession>A0A836AEZ1</accession>
<dbReference type="FunFam" id="2.60.40.1770:FF:000001">
    <property type="entry name" value="Ephrin type-A receptor 5"/>
    <property type="match status" value="1"/>
</dbReference>
<feature type="domain" description="Myb-like" evidence="31">
    <location>
        <begin position="1099"/>
        <end position="1146"/>
    </location>
</feature>
<evidence type="ECO:0000256" key="8">
    <source>
        <dbReference type="ARBA" id="ARBA00022692"/>
    </source>
</evidence>
<dbReference type="Gene3D" id="1.10.10.60">
    <property type="entry name" value="Homeodomain-like"/>
    <property type="match status" value="2"/>
</dbReference>
<evidence type="ECO:0000256" key="17">
    <source>
        <dbReference type="ARBA" id="ARBA00023136"/>
    </source>
</evidence>
<evidence type="ECO:0000259" key="32">
    <source>
        <dbReference type="PROSITE" id="PS50853"/>
    </source>
</evidence>
<feature type="compositionally biased region" description="Acidic residues" evidence="30">
    <location>
        <begin position="55"/>
        <end position="66"/>
    </location>
</feature>
<dbReference type="EC" id="2.7.10.1" evidence="3"/>
<sequence>MQFRSSTAARSSLAPQAASSSEAAAPAPGQPGPSCPAPGASRGGRPGTPPVGRVEEEEEEEEDVDSDPTLNTWLRCSHFSLRGRRREPGRTMGGSEVREFLLQFGFFLPLLTAWPGDCSHVSNNQDPAVSDFHSVLRPTLYVNWLKCQPSSWDAITEMDEHNRPIHTYQVCNVMEPNQNNWLRTNWISRDAAQKIYVEMKFTLRDCNSIPWVLGTCKETFNLYYVESDESHGIKFKPSQYTKIDTIAADESFTQMDLGDRILKLNTEIRELGPIERKGFYLAFQDIGACIALVSVRVFYKKCPFTVRNLAVFPDTIPRVDSSSLVEVRGSCVKSAEERDTPKLYCGADGDWLVPLGRCICSTGYEEIEGSCHACRPGFYKAFAGNTKCSKCPPHSLTYVEATSVCQCEKGYFRAEKDPPSMACTRPPSAPRNVVFNINETALILEWSPPSDTGGRKDLTYSVICKKCGLDTSQCEDCGGGLRFIPRHTGLINNSVIVLDFVSHVNYTFEIEAMNGVSELSFSPKPFTAITVTTDQDAPSLIGMVRKDWASQNSIALSWQAPAFPSGAILDYEIKYHEQEHEQLTYSSTRSKAPSVIITGLKPATKYIFHIRVRTAAGYSGYSQKFEFETGDEKTYHIQNGQSTHILPHLKFFYSVAVHFPGIKTYIDPDTYEDPSLAIHEFAKEIDPSRIRIERVIGAGEFGEVCSGRLKTPGKREIPVAIKTLKGGHMDRQRRDFLREASIMGQFDHPNIIRLEGVVTKNKRKAAGEPIKEGDNDYFTCITKAYEMLSDPVKRRAFNSVDPTFDNSVPSKSEAKDNFFEVFSPVFERNSRKRKKPRKKQKRKQKQTQNERSKRLKRNRQAELEAARLAKEKEEEEVRQQALLAKKEKDIQKKAIKKERQKLRNSCKTWNHFSDSEAEHVKMMEEVEKLCDRLELASLQCLNETLTSSTKEVGKAALEKQIEEINEQIRKEKEEAEARMRQASKNAEKSAGGGGNGSKHWSEDDLQLLIKAVNLFPAGTNSRWEVIANYMNIHSSSGVKRTAKDVIGKAKSLQKLDPHQKDDVNKKAFDKFKKEHGVVPQADNATPSERFEGPCTDFTPWTTEEQKLLEQALKTYPVNTPEKWEKIAEAVPGRTKKDCMKRYKELVEMVKAKKAAQEQVLNASRGKK</sequence>
<comment type="subunit">
    <text evidence="27">Component of ribosome-associated complex (RAC), a heterodimer composed of Hsp70/DnaK-type chaperone HSPA14 and Hsp40/DnaJ-type chaperone DNAJC2. Interacts (via ZRF1-UBD region) with ID1.</text>
</comment>
<dbReference type="GO" id="GO:0007411">
    <property type="term" value="P:axon guidance"/>
    <property type="evidence" value="ECO:0007669"/>
    <property type="project" value="TreeGrafter"/>
</dbReference>
<dbReference type="Pfam" id="PF16717">
    <property type="entry name" value="RAC_head"/>
    <property type="match status" value="1"/>
</dbReference>
<feature type="compositionally biased region" description="Basic residues" evidence="30">
    <location>
        <begin position="830"/>
        <end position="845"/>
    </location>
</feature>
<evidence type="ECO:0000256" key="21">
    <source>
        <dbReference type="ARBA" id="ARBA00023170"/>
    </source>
</evidence>
<dbReference type="InterPro" id="IPR008979">
    <property type="entry name" value="Galactose-bd-like_sf"/>
</dbReference>
<evidence type="ECO:0000256" key="5">
    <source>
        <dbReference type="ARBA" id="ARBA00022490"/>
    </source>
</evidence>
<evidence type="ECO:0000256" key="9">
    <source>
        <dbReference type="ARBA" id="ARBA00022729"/>
    </source>
</evidence>
<dbReference type="FunFam" id="2.60.120.260:FF:000001">
    <property type="entry name" value="Ephrin type-A receptor 7"/>
    <property type="match status" value="1"/>
</dbReference>
<evidence type="ECO:0000256" key="20">
    <source>
        <dbReference type="ARBA" id="ARBA00023163"/>
    </source>
</evidence>
<evidence type="ECO:0000256" key="15">
    <source>
        <dbReference type="ARBA" id="ARBA00022989"/>
    </source>
</evidence>
<evidence type="ECO:0000313" key="36">
    <source>
        <dbReference type="EMBL" id="KAG5215711.1"/>
    </source>
</evidence>
<dbReference type="InterPro" id="IPR018253">
    <property type="entry name" value="DnaJ_domain_CS"/>
</dbReference>
<dbReference type="SUPFAM" id="SSF49265">
    <property type="entry name" value="Fibronectin type III"/>
    <property type="match status" value="1"/>
</dbReference>
<dbReference type="GO" id="GO:0005005">
    <property type="term" value="F:transmembrane-ephrin receptor activity"/>
    <property type="evidence" value="ECO:0007669"/>
    <property type="project" value="TreeGrafter"/>
</dbReference>
<comment type="catalytic activity">
    <reaction evidence="28">
        <text>L-tyrosyl-[protein] + ATP = O-phospho-L-tyrosyl-[protein] + ADP + H(+)</text>
        <dbReference type="Rhea" id="RHEA:10596"/>
        <dbReference type="Rhea" id="RHEA-COMP:10136"/>
        <dbReference type="Rhea" id="RHEA-COMP:20101"/>
        <dbReference type="ChEBI" id="CHEBI:15378"/>
        <dbReference type="ChEBI" id="CHEBI:30616"/>
        <dbReference type="ChEBI" id="CHEBI:46858"/>
        <dbReference type="ChEBI" id="CHEBI:61978"/>
        <dbReference type="ChEBI" id="CHEBI:456216"/>
        <dbReference type="EC" id="2.7.10.1"/>
    </reaction>
</comment>
<evidence type="ECO:0000256" key="1">
    <source>
        <dbReference type="ARBA" id="ARBA00004479"/>
    </source>
</evidence>
<evidence type="ECO:0000256" key="12">
    <source>
        <dbReference type="ARBA" id="ARBA00022777"/>
    </source>
</evidence>
<evidence type="ECO:0000256" key="23">
    <source>
        <dbReference type="ARBA" id="ARBA00023186"/>
    </source>
</evidence>
<dbReference type="PANTHER" id="PTHR46877:SF10">
    <property type="entry name" value="EPHRIN TYPE-A RECEPTOR 6"/>
    <property type="match status" value="1"/>
</dbReference>
<dbReference type="Pfam" id="PF23082">
    <property type="entry name" value="Myb_DNA-binding_2"/>
    <property type="match status" value="2"/>
</dbReference>
<dbReference type="PROSITE" id="PS51550">
    <property type="entry name" value="EPH_LBD"/>
    <property type="match status" value="1"/>
</dbReference>
<feature type="domain" description="Eph LBD" evidence="35">
    <location>
        <begin position="129"/>
        <end position="307"/>
    </location>
</feature>
<dbReference type="InterPro" id="IPR009030">
    <property type="entry name" value="Growth_fac_rcpt_cys_sf"/>
</dbReference>
<dbReference type="InterPro" id="IPR036116">
    <property type="entry name" value="FN3_sf"/>
</dbReference>
<dbReference type="SUPFAM" id="SSF46689">
    <property type="entry name" value="Homeodomain-like"/>
    <property type="match status" value="2"/>
</dbReference>
<evidence type="ECO:0000256" key="27">
    <source>
        <dbReference type="ARBA" id="ARBA00046678"/>
    </source>
</evidence>
<evidence type="ECO:0000256" key="22">
    <source>
        <dbReference type="ARBA" id="ARBA00023180"/>
    </source>
</evidence>
<dbReference type="InterPro" id="IPR011009">
    <property type="entry name" value="Kinase-like_dom_sf"/>
</dbReference>
<keyword evidence="9" id="KW-0732">Signal</keyword>
<evidence type="ECO:0000256" key="29">
    <source>
        <dbReference type="PROSITE-ProRule" id="PRU10141"/>
    </source>
</evidence>
<protein>
    <recommendedName>
        <fullName evidence="4">DnaJ homolog subfamily C member 2</fullName>
        <ecNumber evidence="3">2.7.10.1</ecNumber>
    </recommendedName>
    <alternativeName>
        <fullName evidence="26">Zuotin-related factor 1</fullName>
    </alternativeName>
</protein>
<dbReference type="SUPFAM" id="SSF57184">
    <property type="entry name" value="Growth factor receptor domain"/>
    <property type="match status" value="1"/>
</dbReference>
<dbReference type="Pfam" id="PF01404">
    <property type="entry name" value="Ephrin_lbd"/>
    <property type="match status" value="1"/>
</dbReference>
<evidence type="ECO:0000259" key="33">
    <source>
        <dbReference type="PROSITE" id="PS51293"/>
    </source>
</evidence>
<evidence type="ECO:0000256" key="2">
    <source>
        <dbReference type="ARBA" id="ARBA00004514"/>
    </source>
</evidence>
<keyword evidence="10" id="KW-0677">Repeat</keyword>
<evidence type="ECO:0000256" key="26">
    <source>
        <dbReference type="ARBA" id="ARBA00033310"/>
    </source>
</evidence>
<dbReference type="InterPro" id="IPR001245">
    <property type="entry name" value="Ser-Thr/Tyr_kinase_cat_dom"/>
</dbReference>
<dbReference type="Proteomes" id="UP000664991">
    <property type="component" value="Unassembled WGS sequence"/>
</dbReference>
<evidence type="ECO:0000259" key="35">
    <source>
        <dbReference type="PROSITE" id="PS51550"/>
    </source>
</evidence>
<evidence type="ECO:0000256" key="16">
    <source>
        <dbReference type="ARBA" id="ARBA00023015"/>
    </source>
</evidence>
<keyword evidence="20" id="KW-0804">Transcription</keyword>
<dbReference type="Gene3D" id="3.30.200.20">
    <property type="entry name" value="Phosphorylase Kinase, domain 1"/>
    <property type="match status" value="1"/>
</dbReference>
<keyword evidence="7" id="KW-0808">Transferase</keyword>
<dbReference type="FunFam" id="1.10.10.60:FF:000215">
    <property type="entry name" value="dnaJ homolog subfamily C member 2 isoform X1"/>
    <property type="match status" value="1"/>
</dbReference>
<name>A0A836AEZ1_SHEEP</name>
<evidence type="ECO:0000256" key="4">
    <source>
        <dbReference type="ARBA" id="ARBA00014469"/>
    </source>
</evidence>
<keyword evidence="16" id="KW-0805">Transcription regulation</keyword>
<reference evidence="36 37" key="1">
    <citation type="submission" date="2020-12" db="EMBL/GenBank/DDBJ databases">
        <title>De novo assembly of Tibetan sheep genome.</title>
        <authorList>
            <person name="Li X."/>
        </authorList>
    </citation>
    <scope>NUCLEOTIDE SEQUENCE [LARGE SCALE GENOMIC DNA]</scope>
    <source>
        <tissue evidence="36">Heart</tissue>
    </source>
</reference>
<dbReference type="InterPro" id="IPR001426">
    <property type="entry name" value="Tyr_kinase_rcpt_V_CS"/>
</dbReference>
<dbReference type="CDD" id="cd00167">
    <property type="entry name" value="SANT"/>
    <property type="match status" value="2"/>
</dbReference>
<feature type="domain" description="Fibronectin type-III" evidence="32">
    <location>
        <begin position="426"/>
        <end position="536"/>
    </location>
</feature>
<dbReference type="PROSITE" id="PS00107">
    <property type="entry name" value="PROTEIN_KINASE_ATP"/>
    <property type="match status" value="1"/>
</dbReference>
<keyword evidence="8" id="KW-0812">Transmembrane</keyword>
<evidence type="ECO:0000256" key="18">
    <source>
        <dbReference type="ARBA" id="ARBA00023137"/>
    </source>
</evidence>
<keyword evidence="5" id="KW-0963">Cytoplasm</keyword>
<dbReference type="FunFam" id="1.10.10.60:FF:000180">
    <property type="entry name" value="DnaJ (Hsp40) homolog, subfamily C, member 2"/>
    <property type="match status" value="1"/>
</dbReference>
<comment type="caution">
    <text evidence="36">The sequence shown here is derived from an EMBL/GenBank/DDBJ whole genome shotgun (WGS) entry which is preliminary data.</text>
</comment>
<dbReference type="GO" id="GO:0006325">
    <property type="term" value="P:chromatin organization"/>
    <property type="evidence" value="ECO:0007669"/>
    <property type="project" value="UniProtKB-KW"/>
</dbReference>
<dbReference type="SMART" id="SM00717">
    <property type="entry name" value="SANT"/>
    <property type="match status" value="2"/>
</dbReference>
<feature type="domain" description="HTH myb-type" evidence="34">
    <location>
        <begin position="1099"/>
        <end position="1150"/>
    </location>
</feature>
<dbReference type="Gene3D" id="2.60.120.260">
    <property type="entry name" value="Galactose-binding domain-like"/>
    <property type="match status" value="1"/>
</dbReference>
<dbReference type="PROSITE" id="PS51293">
    <property type="entry name" value="SANT"/>
    <property type="match status" value="1"/>
</dbReference>
<keyword evidence="23" id="KW-0143">Chaperone</keyword>
<dbReference type="PROSITE" id="PS50090">
    <property type="entry name" value="MYB_LIKE"/>
    <property type="match status" value="1"/>
</dbReference>
<dbReference type="GO" id="GO:0005524">
    <property type="term" value="F:ATP binding"/>
    <property type="evidence" value="ECO:0007669"/>
    <property type="project" value="UniProtKB-UniRule"/>
</dbReference>
<evidence type="ECO:0000259" key="31">
    <source>
        <dbReference type="PROSITE" id="PS50090"/>
    </source>
</evidence>
<dbReference type="InterPro" id="IPR009057">
    <property type="entry name" value="Homeodomain-like_sf"/>
</dbReference>
<evidence type="ECO:0000256" key="19">
    <source>
        <dbReference type="ARBA" id="ARBA00023159"/>
    </source>
</evidence>
<comment type="subcellular location">
    <subcellularLocation>
        <location evidence="2">Cytoplasm</location>
        <location evidence="2">Cytosol</location>
    </subcellularLocation>
    <subcellularLocation>
        <location evidence="1">Membrane</location>
        <topology evidence="1">Single-pass type I membrane protein</topology>
    </subcellularLocation>
</comment>
<keyword evidence="21" id="KW-0675">Receptor</keyword>
<keyword evidence="14" id="KW-0156">Chromatin regulator</keyword>
<dbReference type="AlphaFoldDB" id="A0A836AEZ1"/>
<feature type="region of interest" description="Disordered" evidence="30">
    <location>
        <begin position="828"/>
        <end position="860"/>
    </location>
</feature>
<feature type="domain" description="SANT" evidence="33">
    <location>
        <begin position="1095"/>
        <end position="1150"/>
    </location>
</feature>
<dbReference type="Pfam" id="PF00041">
    <property type="entry name" value="fn3"/>
    <property type="match status" value="2"/>
</dbReference>
<dbReference type="SUPFAM" id="SSF49785">
    <property type="entry name" value="Galactose-binding domain-like"/>
    <property type="match status" value="1"/>
</dbReference>
<dbReference type="PANTHER" id="PTHR46877">
    <property type="entry name" value="EPH RECEPTOR A5"/>
    <property type="match status" value="1"/>
</dbReference>
<dbReference type="InterPro" id="IPR027936">
    <property type="entry name" value="Eph_TM"/>
</dbReference>
<keyword evidence="22" id="KW-0325">Glycoprotein</keyword>
<dbReference type="InterPro" id="IPR017930">
    <property type="entry name" value="Myb_dom"/>
</dbReference>
<dbReference type="InterPro" id="IPR013783">
    <property type="entry name" value="Ig-like_fold"/>
</dbReference>
<dbReference type="InterPro" id="IPR050449">
    <property type="entry name" value="Ephrin_rcpt_TKs"/>
</dbReference>
<dbReference type="Pfam" id="PF07714">
    <property type="entry name" value="PK_Tyr_Ser-Thr"/>
    <property type="match status" value="1"/>
</dbReference>
<keyword evidence="17" id="KW-0472">Membrane</keyword>
<dbReference type="GO" id="GO:0005886">
    <property type="term" value="C:plasma membrane"/>
    <property type="evidence" value="ECO:0007669"/>
    <property type="project" value="TreeGrafter"/>
</dbReference>
<dbReference type="InterPro" id="IPR003961">
    <property type="entry name" value="FN3_dom"/>
</dbReference>
<evidence type="ECO:0000256" key="10">
    <source>
        <dbReference type="ARBA" id="ARBA00022737"/>
    </source>
</evidence>
<dbReference type="PROSITE" id="PS00790">
    <property type="entry name" value="RECEPTOR_TYR_KIN_V_1"/>
    <property type="match status" value="1"/>
</dbReference>
<keyword evidence="11 29" id="KW-0547">Nucleotide-binding</keyword>
<keyword evidence="18" id="KW-0829">Tyrosine-protein kinase</keyword>
<dbReference type="SMART" id="SM01411">
    <property type="entry name" value="Ephrin_rec_like"/>
    <property type="match status" value="1"/>
</dbReference>
<dbReference type="InterPro" id="IPR001090">
    <property type="entry name" value="Ephrin_rcpt_lig-bd_dom"/>
</dbReference>
<keyword evidence="24" id="KW-0539">Nucleus</keyword>
<gene>
    <name evidence="36" type="ORF">JEQ12_001287</name>
</gene>
<organism evidence="36 37">
    <name type="scientific">Ovis aries</name>
    <name type="common">Sheep</name>
    <dbReference type="NCBI Taxonomy" id="9940"/>
    <lineage>
        <taxon>Eukaryota</taxon>
        <taxon>Metazoa</taxon>
        <taxon>Chordata</taxon>
        <taxon>Craniata</taxon>
        <taxon>Vertebrata</taxon>
        <taxon>Euteleostomi</taxon>
        <taxon>Mammalia</taxon>
        <taxon>Eutheria</taxon>
        <taxon>Laurasiatheria</taxon>
        <taxon>Artiodactyla</taxon>
        <taxon>Ruminantia</taxon>
        <taxon>Pecora</taxon>
        <taxon>Bovidae</taxon>
        <taxon>Caprinae</taxon>
        <taxon>Ovis</taxon>
    </lineage>
</organism>
<dbReference type="Gene3D" id="1.10.8.840">
    <property type="entry name" value="Ribosome-associated complex head domain"/>
    <property type="match status" value="1"/>
</dbReference>
<dbReference type="GO" id="GO:0005829">
    <property type="term" value="C:cytosol"/>
    <property type="evidence" value="ECO:0007669"/>
    <property type="project" value="UniProtKB-SubCell"/>
</dbReference>
<dbReference type="FunFam" id="2.60.40.10:FF:000190">
    <property type="entry name" value="Ephrin type-A receptor 7"/>
    <property type="match status" value="1"/>
</dbReference>
<dbReference type="SMART" id="SM00615">
    <property type="entry name" value="EPH_lbd"/>
    <property type="match status" value="1"/>
</dbReference>
<evidence type="ECO:0000256" key="25">
    <source>
        <dbReference type="ARBA" id="ARBA00024008"/>
    </source>
</evidence>
<evidence type="ECO:0000259" key="34">
    <source>
        <dbReference type="PROSITE" id="PS51294"/>
    </source>
</evidence>
<feature type="binding site" evidence="29">
    <location>
        <position position="722"/>
    </location>
    <ligand>
        <name>ATP</name>
        <dbReference type="ChEBI" id="CHEBI:30616"/>
    </ligand>
</feature>
<dbReference type="SUPFAM" id="SSF56112">
    <property type="entry name" value="Protein kinase-like (PK-like)"/>
    <property type="match status" value="1"/>
</dbReference>
<dbReference type="InterPro" id="IPR020635">
    <property type="entry name" value="Tyr_kinase_cat_dom"/>
</dbReference>
<evidence type="ECO:0000256" key="14">
    <source>
        <dbReference type="ARBA" id="ARBA00022853"/>
    </source>
</evidence>
<keyword evidence="13 29" id="KW-0067">ATP-binding</keyword>
<evidence type="ECO:0000256" key="30">
    <source>
        <dbReference type="SAM" id="MobiDB-lite"/>
    </source>
</evidence>
<comment type="function">
    <text evidence="25">Acts both as a chaperone in the cytosol and as a chromatin regulator in the nucleus. When cytosolic, acts as a molecular chaperone: component of the ribosome-associated complex (RAC), a complex involved in folding or maintaining nascent polypeptides in a folding-competent state. In the RAC complex, stimulates the ATPase activity of the ribosome-associated pool of Hsp70-type chaperones HSPA14 that bind to the nascent polypeptide chain. When nuclear, mediates the switching from polycomb-repressed genes to an active state: specifically recruited at histone H2A ubiquitinated at 'Lys-119' (H2AK119ub), and promotes the displacement of the polycomb PRC1 complex from chromatin, thereby facilitating transcription activation.</text>
</comment>
<evidence type="ECO:0000256" key="6">
    <source>
        <dbReference type="ARBA" id="ARBA00022553"/>
    </source>
</evidence>
<keyword evidence="6" id="KW-0597">Phosphoprotein</keyword>
<feature type="domain" description="Fibronectin type-III" evidence="32">
    <location>
        <begin position="537"/>
        <end position="632"/>
    </location>
</feature>
<dbReference type="PROSITE" id="PS51294">
    <property type="entry name" value="HTH_MYB"/>
    <property type="match status" value="1"/>
</dbReference>
<dbReference type="InterPro" id="IPR011641">
    <property type="entry name" value="Tyr-kin_ephrin_A/B_rcpt-like"/>
</dbReference>
<evidence type="ECO:0000256" key="11">
    <source>
        <dbReference type="ARBA" id="ARBA00022741"/>
    </source>
</evidence>
<dbReference type="PROSITE" id="PS00636">
    <property type="entry name" value="DNAJ_1"/>
    <property type="match status" value="1"/>
</dbReference>
<dbReference type="InterPro" id="IPR032003">
    <property type="entry name" value="RAC_head"/>
</dbReference>
<dbReference type="CDD" id="cd00063">
    <property type="entry name" value="FN3"/>
    <property type="match status" value="2"/>
</dbReference>
<evidence type="ECO:0000256" key="28">
    <source>
        <dbReference type="ARBA" id="ARBA00051243"/>
    </source>
</evidence>
<evidence type="ECO:0000256" key="3">
    <source>
        <dbReference type="ARBA" id="ARBA00011902"/>
    </source>
</evidence>
<dbReference type="InterPro" id="IPR017884">
    <property type="entry name" value="SANT_dom"/>
</dbReference>